<keyword evidence="5" id="KW-0677">Repeat</keyword>
<evidence type="ECO:0000256" key="4">
    <source>
        <dbReference type="ARBA" id="ARBA00022729"/>
    </source>
</evidence>
<dbReference type="Ensembl" id="ENSTNIT00000019781.1">
    <property type="protein sequence ID" value="ENSTNIP00000019551.1"/>
    <property type="gene ID" value="ENSTNIG00000016452.1"/>
</dbReference>
<dbReference type="InterPro" id="IPR000483">
    <property type="entry name" value="Cys-rich_flank_reg_C"/>
</dbReference>
<dbReference type="Pfam" id="PF07679">
    <property type="entry name" value="I-set"/>
    <property type="match status" value="4"/>
</dbReference>
<evidence type="ECO:0000256" key="5">
    <source>
        <dbReference type="ARBA" id="ARBA00022737"/>
    </source>
</evidence>
<feature type="compositionally biased region" description="Polar residues" evidence="11">
    <location>
        <begin position="1279"/>
        <end position="1289"/>
    </location>
</feature>
<dbReference type="FunFam" id="2.60.40.10:FF:001377">
    <property type="entry name" value="Matrix remodeling associated 5"/>
    <property type="match status" value="1"/>
</dbReference>
<dbReference type="InterPro" id="IPR013783">
    <property type="entry name" value="Ig-like_fold"/>
</dbReference>
<feature type="domain" description="Ig-like" evidence="13">
    <location>
        <begin position="1642"/>
        <end position="1733"/>
    </location>
</feature>
<feature type="domain" description="Ig-like" evidence="13">
    <location>
        <begin position="1838"/>
        <end position="1929"/>
    </location>
</feature>
<dbReference type="SMART" id="SM00406">
    <property type="entry name" value="IGv"/>
    <property type="match status" value="6"/>
</dbReference>
<evidence type="ECO:0000256" key="9">
    <source>
        <dbReference type="ARBA" id="ARBA00023180"/>
    </source>
</evidence>
<feature type="domain" description="Ig-like" evidence="13">
    <location>
        <begin position="2314"/>
        <end position="2404"/>
    </location>
</feature>
<feature type="compositionally biased region" description="Polar residues" evidence="11">
    <location>
        <begin position="1323"/>
        <end position="1342"/>
    </location>
</feature>
<feature type="domain" description="Ig-like" evidence="13">
    <location>
        <begin position="1738"/>
        <end position="1830"/>
    </location>
</feature>
<dbReference type="PROSITE" id="PS51450">
    <property type="entry name" value="LRR"/>
    <property type="match status" value="1"/>
</dbReference>
<dbReference type="SMART" id="SM00082">
    <property type="entry name" value="LRRCT"/>
    <property type="match status" value="1"/>
</dbReference>
<dbReference type="InterPro" id="IPR001611">
    <property type="entry name" value="Leu-rich_rpt"/>
</dbReference>
<keyword evidence="6" id="KW-1133">Transmembrane helix</keyword>
<dbReference type="GO" id="GO:0016020">
    <property type="term" value="C:membrane"/>
    <property type="evidence" value="ECO:0007669"/>
    <property type="project" value="UniProtKB-SubCell"/>
</dbReference>
<reference evidence="14" key="3">
    <citation type="submission" date="2025-09" db="UniProtKB">
        <authorList>
            <consortium name="Ensembl"/>
        </authorList>
    </citation>
    <scope>IDENTIFICATION</scope>
</reference>
<feature type="region of interest" description="Disordered" evidence="11">
    <location>
        <begin position="2244"/>
        <end position="2270"/>
    </location>
</feature>
<protein>
    <recommendedName>
        <fullName evidence="13">Ig-like domain-containing protein</fullName>
    </recommendedName>
</protein>
<reference evidence="15" key="1">
    <citation type="journal article" date="2004" name="Nature">
        <title>Genome duplication in the teleost fish Tetraodon nigroviridis reveals the early vertebrate proto-karyotype.</title>
        <authorList>
            <person name="Jaillon O."/>
            <person name="Aury J.-M."/>
            <person name="Brunet F."/>
            <person name="Petit J.-L."/>
            <person name="Stange-Thomann N."/>
            <person name="Mauceli E."/>
            <person name="Bouneau L."/>
            <person name="Fischer C."/>
            <person name="Ozouf-Costaz C."/>
            <person name="Bernot A."/>
            <person name="Nicaud S."/>
            <person name="Jaffe D."/>
            <person name="Fisher S."/>
            <person name="Lutfalla G."/>
            <person name="Dossat C."/>
            <person name="Segurens B."/>
            <person name="Dasilva C."/>
            <person name="Salanoubat M."/>
            <person name="Levy M."/>
            <person name="Boudet N."/>
            <person name="Castellano S."/>
            <person name="Anthouard V."/>
            <person name="Jubin C."/>
            <person name="Castelli V."/>
            <person name="Katinka M."/>
            <person name="Vacherie B."/>
            <person name="Biemont C."/>
            <person name="Skalli Z."/>
            <person name="Cattolico L."/>
            <person name="Poulain J."/>
            <person name="De Berardinis V."/>
            <person name="Cruaud C."/>
            <person name="Duprat S."/>
            <person name="Brottier P."/>
            <person name="Coutanceau J.-P."/>
            <person name="Gouzy J."/>
            <person name="Parra G."/>
            <person name="Lardier G."/>
            <person name="Chapple C."/>
            <person name="McKernan K.J."/>
            <person name="McEwan P."/>
            <person name="Bosak S."/>
            <person name="Kellis M."/>
            <person name="Volff J.-N."/>
            <person name="Guigo R."/>
            <person name="Zody M.C."/>
            <person name="Mesirov J."/>
            <person name="Lindblad-Toh K."/>
            <person name="Birren B."/>
            <person name="Nusbaum C."/>
            <person name="Kahn D."/>
            <person name="Robinson-Rechavi M."/>
            <person name="Laudet V."/>
            <person name="Schachter V."/>
            <person name="Quetier F."/>
            <person name="Saurin W."/>
            <person name="Scarpelli C."/>
            <person name="Wincker P."/>
            <person name="Lander E.S."/>
            <person name="Weissenbach J."/>
            <person name="Roest Crollius H."/>
        </authorList>
    </citation>
    <scope>NUCLEOTIDE SEQUENCE [LARGE SCALE GENOMIC DNA]</scope>
</reference>
<evidence type="ECO:0000256" key="2">
    <source>
        <dbReference type="ARBA" id="ARBA00022614"/>
    </source>
</evidence>
<dbReference type="InterPro" id="IPR003598">
    <property type="entry name" value="Ig_sub2"/>
</dbReference>
<accession>H3DGA7</accession>
<dbReference type="STRING" id="99883.ENSTNIP00000019551"/>
<dbReference type="FunFam" id="2.60.40.10:FF:000076">
    <property type="entry name" value="Leucine-rich repeat and Ig domain-containing 4"/>
    <property type="match status" value="1"/>
</dbReference>
<feature type="domain" description="Ig-like" evidence="13">
    <location>
        <begin position="461"/>
        <end position="549"/>
    </location>
</feature>
<keyword evidence="2" id="KW-0433">Leucine-rich repeat</keyword>
<dbReference type="Gene3D" id="3.80.10.10">
    <property type="entry name" value="Ribonuclease Inhibitor"/>
    <property type="match status" value="2"/>
</dbReference>
<evidence type="ECO:0000313" key="14">
    <source>
        <dbReference type="Ensembl" id="ENSTNIP00000019551.1"/>
    </source>
</evidence>
<dbReference type="InterPro" id="IPR050467">
    <property type="entry name" value="LRFN"/>
</dbReference>
<feature type="compositionally biased region" description="Low complexity" evidence="11">
    <location>
        <begin position="1290"/>
        <end position="1306"/>
    </location>
</feature>
<evidence type="ECO:0000256" key="10">
    <source>
        <dbReference type="ARBA" id="ARBA00023319"/>
    </source>
</evidence>
<feature type="compositionally biased region" description="Low complexity" evidence="11">
    <location>
        <begin position="731"/>
        <end position="741"/>
    </location>
</feature>
<feature type="compositionally biased region" description="Basic residues" evidence="11">
    <location>
        <begin position="956"/>
        <end position="968"/>
    </location>
</feature>
<feature type="signal peptide" evidence="12">
    <location>
        <begin position="1"/>
        <end position="24"/>
    </location>
</feature>
<feature type="domain" description="Ig-like" evidence="13">
    <location>
        <begin position="562"/>
        <end position="654"/>
    </location>
</feature>
<dbReference type="InterPro" id="IPR003599">
    <property type="entry name" value="Ig_sub"/>
</dbReference>
<evidence type="ECO:0000256" key="1">
    <source>
        <dbReference type="ARBA" id="ARBA00004167"/>
    </source>
</evidence>
<feature type="compositionally biased region" description="Polar residues" evidence="11">
    <location>
        <begin position="2261"/>
        <end position="2270"/>
    </location>
</feature>
<dbReference type="SMART" id="SM00408">
    <property type="entry name" value="IGc2"/>
    <property type="match status" value="11"/>
</dbReference>
<organism evidence="14 15">
    <name type="scientific">Tetraodon nigroviridis</name>
    <name type="common">Spotted green pufferfish</name>
    <name type="synonym">Chelonodon nigroviridis</name>
    <dbReference type="NCBI Taxonomy" id="99883"/>
    <lineage>
        <taxon>Eukaryota</taxon>
        <taxon>Metazoa</taxon>
        <taxon>Chordata</taxon>
        <taxon>Craniata</taxon>
        <taxon>Vertebrata</taxon>
        <taxon>Euteleostomi</taxon>
        <taxon>Actinopterygii</taxon>
        <taxon>Neopterygii</taxon>
        <taxon>Teleostei</taxon>
        <taxon>Neoteleostei</taxon>
        <taxon>Acanthomorphata</taxon>
        <taxon>Eupercaria</taxon>
        <taxon>Tetraodontiformes</taxon>
        <taxon>Tetradontoidea</taxon>
        <taxon>Tetraodontidae</taxon>
        <taxon>Tetraodon</taxon>
    </lineage>
</organism>
<dbReference type="InterPro" id="IPR003591">
    <property type="entry name" value="Leu-rich_rpt_typical-subtyp"/>
</dbReference>
<dbReference type="Proteomes" id="UP000007303">
    <property type="component" value="Unassembled WGS sequence"/>
</dbReference>
<feature type="domain" description="Ig-like" evidence="13">
    <location>
        <begin position="1407"/>
        <end position="1633"/>
    </location>
</feature>
<dbReference type="Pfam" id="PF13855">
    <property type="entry name" value="LRR_8"/>
    <property type="match status" value="2"/>
</dbReference>
<dbReference type="SUPFAM" id="SSF48726">
    <property type="entry name" value="Immunoglobulin"/>
    <property type="match status" value="11"/>
</dbReference>
<dbReference type="InParanoid" id="H3DGA7"/>
<keyword evidence="7" id="KW-0472">Membrane</keyword>
<dbReference type="OMA" id="CNITHSS"/>
<feature type="compositionally biased region" description="Polar residues" evidence="11">
    <location>
        <begin position="926"/>
        <end position="955"/>
    </location>
</feature>
<dbReference type="SUPFAM" id="SSF52058">
    <property type="entry name" value="L domain-like"/>
    <property type="match status" value="1"/>
</dbReference>
<feature type="domain" description="Ig-like" evidence="13">
    <location>
        <begin position="2039"/>
        <end position="2134"/>
    </location>
</feature>
<dbReference type="InterPro" id="IPR036179">
    <property type="entry name" value="Ig-like_dom_sf"/>
</dbReference>
<keyword evidence="10" id="KW-0393">Immunoglobulin domain</keyword>
<sequence length="2512" mass="274631">YGVKMLWTALMSCLVLLLPVDIHACPRSCNCYQTSEVHCFRSLLAVPPGLPLHTRRINLGFNSISTVHNKSLAGLKRLELLMLHSNDLHYLPDAVFADLKSLQILKLSYNKLQEIPSSLTFSGLTSLLRLYLDHNLLQHIHPRALLQLPSLRLLRLQGNKLHQLHPHALCTLSLLNTYYFSTLRHLDLSNNSLRALPRKTVATAPLLETLALQDNPWSCDCRMNWFLTWILAHPGLMKCPGGPQCPVCASPSSLKNQALLEQTGLTCISPVIPSAGREMSTEAEVSEIDSVESFIEPLGSASLDLSDHQGNNVDLRCNISQSSEIQDSSFLDLSVASPAPLPLALSLILDCPVDRQGYEKLWRILAYYSETAVHLERQIMLSKAPSLAYRYRQAAETDGYYHSGVRASVKAKPEWLLQSAISIQLDRAHSNARKVQLMYSTRVSTHLDLASTSNSLPISKPWVMILTNTTTAFAAAAGHTAELPCPLLSSGNPKVHWILPDGSQHFPTHNGSDSRLQISTSSLVLHKVQLSDAGIYYCIARTERDVDVLPLRLAVEDSSVPPSGEPIGLSITSAVGEPVILSCKASGSPEPRTSWLLPDGKIISQGVTASRGVILHPNGSLLLPNPSRKDAGYYRCIAVSQYGSDALSTQVELNTKHHPLLKIPFPRGPQSAAGRSTRIRAPLLHEVGEGSADEEEKEDQTLSSRKGQPRPVQPLPNRRYPGGNFRRRGSVRGPLRRGPSPDQRRNHLQNRFRVNTNKQRIDPQKWADLLAKIRQKTEHTSNNQTNRTEKPNTEEIAGNSVNIHNNTEGEGVAGAALESETEGSSADVSDLQEEGLQPIYSVVTEKKTHSMEKNNAGIDLEIKNGVVMSTTMPTDINNSRETYIQTENVGPQTEIVTNPDSRKEVTSQTISTTNTILLKPNEGGEQKSNPTKGPYKNQQRLPNLVPNSRPQSPWNSRRRFGHRRRIMHRPGLPPLTPLQTHPHRSNTKSPTETLELPTEQTNWLLLPPITSSSTSLFTQNIQSGNAVEQNSFNLPFSHTLSVSTSKSDAHLVTSSPSSLTSVSPTHADRVTLPTKNPEATDFTQAPSQSDNTITVTDVSDTSAKTHKHGLETDTETQTVLGIHREKLERNLLKAFVPYSSTLSSTISTSITSSTVPISSITMAATEKITPSVTTQNSPLSSTSVTEIPRMTTSTPVTSRPVLSTIAAVKQAVYSTTRTPTTTLPTTAARTPSLPSTAATQTTPVMRTSATPVSHTFILTTTHNLTTVPTSTKTESAALSTSKISTTMGDTTSAPSTSITTPIKSLSGGRTVVDEGGRPVPGVLNQSRFSTDWKNPGVNSIPDSHSSRLRKPLSPLLPAAPGVSPTKSKCIILYCIYIISTSRMIFQEDVEEEHILFFPQVPVLKSRPKIAEPHVRTASVPAESTARLVCETEGEPKPFITWTKVATGTQTTDVYPVIFTKRGHIIATWRCLKQIACCNNFTGSFNIPAITTDMADHAGNHNPALEYPKTKYNTLAGTQSLSLSGSKKDPFEKIMRSFIVSLTLLDITNLTFYHLVSLNSVKPLLVFFPPCFVCQLFLSLTICHEGAMMSVHSRAQRFEVLSNGTLVIHNVQLQDRGTYICSAHNFIGRDRSITTLDVWTRPPRMMVPSYRETTIHQGGELHLECRAEGVPAPLHSWVLPDRSVLTSAASSKGHITMDTNATLHISAILPSDRGLYRCVASNSAGAASTSVNIYVSALPPVMQLPKEEHLLLSPGMPLYAHCSARGAPPPTLRWRIPNGTLIRPSQFLHENLFVLPNGTLHIRKVGPKDFGNYECTASNTVGADKRTVRVKIEGSADKAHIVSTSPSLTTVHYGRDLQLYCSVTGNPPPIVIWRTPSKKLVDMHFSFDRRFKVHSDGTLSVQAVTEKDAGDYLCITRNRVADDYRLLRVSVATKPAKIEPKQQLNHLVSLGKPLKVDCQASGHPDPTVHWKLPDGTMVNGVSQAEEQGGRARRLTVFDNGTLLVPAVGAREEGEYTCYAENQGGQDTMKVKVKVMMETPPTFSESRSFYIVKVPQGKTAAIRCQAKGDPAPIITWFSPAHRAIPHRSRLYHERVAVLLDGSLEVYGAQKLDSGNYTCRASNSAGETNMVVGLEVEATNYDQVGGRGRSPNVVPETISGISKNVKTVLLPCPLIGSPPPHLAWLLPSNGVLPAPYYGSRFTVHRNGSLELRSVRVSDTGTLICVVKGTGGESKIRVELEVSESPEKVRSLQSRAGGGRVSEGLSVSQLPQPTSRLSLPEKLQAKAPITQTPLKRASSAAPFTLAPPLRSPVQPLEPVVKSRRVPLVSITNGETFHLSCPVPQTYEHTQGSFSWTLPNGNILSFGKSGDSGQYHLQEDGGLTVQRTTVFDRGTYTCKWTSYDSSLVSVITIPVIIIAYPPRITMGPSQLTYTRAGVTVELPCLTIATPQATITWETPDLTRMRVIGQAHLYGNRYLSPQGSLVLQNPTSRDSGVYKCTARNVIGVDTKITYLHVL</sequence>
<evidence type="ECO:0000256" key="8">
    <source>
        <dbReference type="ARBA" id="ARBA00023157"/>
    </source>
</evidence>
<reference evidence="14" key="2">
    <citation type="submission" date="2025-08" db="UniProtKB">
        <authorList>
            <consortium name="Ensembl"/>
        </authorList>
    </citation>
    <scope>IDENTIFICATION</scope>
</reference>
<dbReference type="PANTHER" id="PTHR45842">
    <property type="entry name" value="SYNAPTIC ADHESION-LIKE MOLECULE SALM"/>
    <property type="match status" value="1"/>
</dbReference>
<feature type="region of interest" description="Disordered" evidence="11">
    <location>
        <begin position="684"/>
        <end position="759"/>
    </location>
</feature>
<name>H3DGA7_TETNG</name>
<dbReference type="InterPro" id="IPR007110">
    <property type="entry name" value="Ig-like_dom"/>
</dbReference>
<keyword evidence="8" id="KW-1015">Disulfide bond</keyword>
<dbReference type="Gene3D" id="2.60.40.10">
    <property type="entry name" value="Immunoglobulins"/>
    <property type="match status" value="11"/>
</dbReference>
<dbReference type="InterPro" id="IPR013106">
    <property type="entry name" value="Ig_V-set"/>
</dbReference>
<feature type="region of interest" description="Disordered" evidence="11">
    <location>
        <begin position="893"/>
        <end position="994"/>
    </location>
</feature>
<dbReference type="Pfam" id="PF13927">
    <property type="entry name" value="Ig_3"/>
    <property type="match status" value="5"/>
</dbReference>
<dbReference type="CDD" id="cd00096">
    <property type="entry name" value="Ig"/>
    <property type="match status" value="4"/>
</dbReference>
<dbReference type="InterPro" id="IPR013098">
    <property type="entry name" value="Ig_I-set"/>
</dbReference>
<dbReference type="InterPro" id="IPR032675">
    <property type="entry name" value="LRR_dom_sf"/>
</dbReference>
<evidence type="ECO:0000256" key="6">
    <source>
        <dbReference type="ARBA" id="ARBA00022989"/>
    </source>
</evidence>
<evidence type="ECO:0000256" key="7">
    <source>
        <dbReference type="ARBA" id="ARBA00023136"/>
    </source>
</evidence>
<feature type="domain" description="Ig-like" evidence="13">
    <location>
        <begin position="2417"/>
        <end position="2507"/>
    </location>
</feature>
<dbReference type="PANTHER" id="PTHR45842:SF25">
    <property type="entry name" value="CARBOXYPEPTIDASE N SUBUNIT 2-LIKE"/>
    <property type="match status" value="1"/>
</dbReference>
<keyword evidence="4 12" id="KW-0732">Signal</keyword>
<keyword evidence="3" id="KW-0812">Transmembrane</keyword>
<dbReference type="FunFam" id="2.60.40.10:FF:000032">
    <property type="entry name" value="palladin isoform X1"/>
    <property type="match status" value="1"/>
</dbReference>
<dbReference type="PROSITE" id="PS50835">
    <property type="entry name" value="IG_LIKE"/>
    <property type="match status" value="11"/>
</dbReference>
<keyword evidence="9" id="KW-0325">Glycoprotein</keyword>
<feature type="region of interest" description="Disordered" evidence="11">
    <location>
        <begin position="1219"/>
        <end position="1241"/>
    </location>
</feature>
<feature type="compositionally biased region" description="Polar residues" evidence="11">
    <location>
        <begin position="906"/>
        <end position="916"/>
    </location>
</feature>
<dbReference type="SMART" id="SM00369">
    <property type="entry name" value="LRR_TYP"/>
    <property type="match status" value="5"/>
</dbReference>
<feature type="compositionally biased region" description="Low complexity" evidence="11">
    <location>
        <begin position="1219"/>
        <end position="1239"/>
    </location>
</feature>
<evidence type="ECO:0000259" key="13">
    <source>
        <dbReference type="PROSITE" id="PS50835"/>
    </source>
</evidence>
<feature type="region of interest" description="Disordered" evidence="11">
    <location>
        <begin position="1279"/>
        <end position="1347"/>
    </location>
</feature>
<comment type="subcellular location">
    <subcellularLocation>
        <location evidence="1">Membrane</location>
        <topology evidence="1">Single-pass membrane protein</topology>
    </subcellularLocation>
</comment>
<evidence type="ECO:0000313" key="15">
    <source>
        <dbReference type="Proteomes" id="UP000007303"/>
    </source>
</evidence>
<feature type="domain" description="Ig-like" evidence="13">
    <location>
        <begin position="2148"/>
        <end position="2239"/>
    </location>
</feature>
<evidence type="ECO:0000256" key="11">
    <source>
        <dbReference type="SAM" id="MobiDB-lite"/>
    </source>
</evidence>
<evidence type="ECO:0000256" key="3">
    <source>
        <dbReference type="ARBA" id="ARBA00022692"/>
    </source>
</evidence>
<dbReference type="GeneTree" id="ENSGT00940000159942"/>
<keyword evidence="15" id="KW-1185">Reference proteome</keyword>
<feature type="chain" id="PRO_5003581936" description="Ig-like domain-containing protein" evidence="12">
    <location>
        <begin position="25"/>
        <end position="2512"/>
    </location>
</feature>
<proteinExistence type="predicted"/>
<feature type="domain" description="Ig-like" evidence="13">
    <location>
        <begin position="1939"/>
        <end position="2032"/>
    </location>
</feature>
<feature type="region of interest" description="Disordered" evidence="11">
    <location>
        <begin position="1169"/>
        <end position="1196"/>
    </location>
</feature>
<dbReference type="SMART" id="SM00409">
    <property type="entry name" value="IG"/>
    <property type="match status" value="11"/>
</dbReference>
<evidence type="ECO:0000256" key="12">
    <source>
        <dbReference type="SAM" id="SignalP"/>
    </source>
</evidence>